<evidence type="ECO:0000313" key="2">
    <source>
        <dbReference type="Proteomes" id="UP000831684"/>
    </source>
</evidence>
<proteinExistence type="predicted"/>
<gene>
    <name evidence="1" type="ORF">K9D25_02895</name>
</gene>
<dbReference type="RefSeq" id="WP_244379053.1">
    <property type="nucleotide sequence ID" value="NZ_CP083239.1"/>
</dbReference>
<dbReference type="AlphaFoldDB" id="A0A9E7A8J4"/>
<evidence type="ECO:0000313" key="1">
    <source>
        <dbReference type="EMBL" id="UOK71688.1"/>
    </source>
</evidence>
<dbReference type="EMBL" id="CP083239">
    <property type="protein sequence ID" value="UOK71688.1"/>
    <property type="molecule type" value="Genomic_DNA"/>
</dbReference>
<dbReference type="Pfam" id="PF26128">
    <property type="entry name" value="Gad2"/>
    <property type="match status" value="1"/>
</dbReference>
<name>A0A9E7A8J4_9HYPH</name>
<accession>A0A9E7A8J4</accession>
<organism evidence="1 2">
    <name type="scientific">Ancylobacter polymorphus</name>
    <dbReference type="NCBI Taxonomy" id="223390"/>
    <lineage>
        <taxon>Bacteria</taxon>
        <taxon>Pseudomonadati</taxon>
        <taxon>Pseudomonadota</taxon>
        <taxon>Alphaproteobacteria</taxon>
        <taxon>Hyphomicrobiales</taxon>
        <taxon>Xanthobacteraceae</taxon>
        <taxon>Ancylobacter</taxon>
    </lineage>
</organism>
<dbReference type="KEGG" id="apol:K9D25_02895"/>
<dbReference type="Proteomes" id="UP000831684">
    <property type="component" value="Chromosome"/>
</dbReference>
<protein>
    <submittedName>
        <fullName evidence="1">Uncharacterized protein</fullName>
    </submittedName>
</protein>
<reference evidence="1" key="1">
    <citation type="submission" date="2021-09" db="EMBL/GenBank/DDBJ databases">
        <title>Network and meta-omics reveal the key degrader and cooperation patterns in an efficient 1,4-dioxane-degrading microbial community.</title>
        <authorList>
            <person name="Dai C."/>
        </authorList>
    </citation>
    <scope>NUCLEOTIDE SEQUENCE</scope>
    <source>
        <strain evidence="1">ZM13</strain>
    </source>
</reference>
<sequence length="283" mass="31364">MTYETERRQIVTALPAHFDHAFVAGGAVTSVFTGAKINDVDLYFKSRAAFELGVYQAYEDGLWCVAASKRAVTFADRSNNIAQLMHFDFFPTAEDIFAAFDFTIVMGALDLDTGKKQKYNPVSFELYDVGEDAPDSGFILHDDFLKHNSQRFLRFNPGTRFPLASACRVLKYQQRGYTIGKGDMMKIALAVRGVRIESWDDLKDQIGGAYGDKVVLENEHLPFSLAAAIEALTVDKAEDEPWQKPDNDNMPGTPEGLLRHIAGLKGEECVPPVLDADGWPVAA</sequence>